<dbReference type="CDD" id="cd17923">
    <property type="entry name" value="DEXHc_Hrq1-like"/>
    <property type="match status" value="1"/>
</dbReference>
<evidence type="ECO:0000259" key="4">
    <source>
        <dbReference type="PROSITE" id="PS51194"/>
    </source>
</evidence>
<evidence type="ECO:0000256" key="1">
    <source>
        <dbReference type="ARBA" id="ARBA00022741"/>
    </source>
</evidence>
<accession>A0A017RRU2</accession>
<dbReference type="PANTHER" id="PTHR47957:SF3">
    <property type="entry name" value="ATP-DEPENDENT HELICASE HRQ1"/>
    <property type="match status" value="1"/>
</dbReference>
<dbReference type="GO" id="GO:0005524">
    <property type="term" value="F:ATP binding"/>
    <property type="evidence" value="ECO:0007669"/>
    <property type="project" value="UniProtKB-KW"/>
</dbReference>
<protein>
    <submittedName>
        <fullName evidence="5">DEAD/DEAH box helicase</fullName>
    </submittedName>
</protein>
<dbReference type="GO" id="GO:0036297">
    <property type="term" value="P:interstrand cross-link repair"/>
    <property type="evidence" value="ECO:0007669"/>
    <property type="project" value="TreeGrafter"/>
</dbReference>
<dbReference type="InterPro" id="IPR011545">
    <property type="entry name" value="DEAD/DEAH_box_helicase_dom"/>
</dbReference>
<keyword evidence="5" id="KW-0378">Hydrolase</keyword>
<dbReference type="Pfam" id="PF09369">
    <property type="entry name" value="MZB"/>
    <property type="match status" value="1"/>
</dbReference>
<comment type="caution">
    <text evidence="5">The sequence shown here is derived from an EMBL/GenBank/DDBJ whole genome shotgun (WGS) entry which is preliminary data.</text>
</comment>
<dbReference type="SMART" id="SM00490">
    <property type="entry name" value="HELICc"/>
    <property type="match status" value="1"/>
</dbReference>
<feature type="domain" description="Helicase C-terminal" evidence="4">
    <location>
        <begin position="272"/>
        <end position="434"/>
    </location>
</feature>
<dbReference type="InterPro" id="IPR027417">
    <property type="entry name" value="P-loop_NTPase"/>
</dbReference>
<dbReference type="OrthoDB" id="9774462at2"/>
<dbReference type="AlphaFoldDB" id="A0A017RRU2"/>
<dbReference type="InterPro" id="IPR018973">
    <property type="entry name" value="MZB"/>
</dbReference>
<keyword evidence="6" id="KW-1185">Reference proteome</keyword>
<keyword evidence="5" id="KW-0347">Helicase</keyword>
<evidence type="ECO:0000259" key="3">
    <source>
        <dbReference type="PROSITE" id="PS51192"/>
    </source>
</evidence>
<keyword evidence="2" id="KW-0067">ATP-binding</keyword>
<feature type="domain" description="Helicase ATP-binding" evidence="3">
    <location>
        <begin position="57"/>
        <end position="240"/>
    </location>
</feature>
<dbReference type="CDD" id="cd18797">
    <property type="entry name" value="SF2_C_Hrq"/>
    <property type="match status" value="1"/>
</dbReference>
<dbReference type="Pfam" id="PF00270">
    <property type="entry name" value="DEAD"/>
    <property type="match status" value="1"/>
</dbReference>
<evidence type="ECO:0000313" key="5">
    <source>
        <dbReference type="EMBL" id="EYE87367.1"/>
    </source>
</evidence>
<keyword evidence="1" id="KW-0547">Nucleotide-binding</keyword>
<reference evidence="5 6" key="1">
    <citation type="journal article" date="2014" name="Genome Announc.">
        <title>Draft Genome Sequence of Fervidicella metallireducens Strain AeBT, an Iron-Reducing Thermoanaerobe from the Great Artesian Basin.</title>
        <authorList>
            <person name="Patel B.K."/>
        </authorList>
    </citation>
    <scope>NUCLEOTIDE SEQUENCE [LARGE SCALE GENOMIC DNA]</scope>
    <source>
        <strain evidence="5 6">AeB</strain>
    </source>
</reference>
<dbReference type="Pfam" id="PF00271">
    <property type="entry name" value="Helicase_C"/>
    <property type="match status" value="1"/>
</dbReference>
<evidence type="ECO:0000313" key="6">
    <source>
        <dbReference type="Proteomes" id="UP000019681"/>
    </source>
</evidence>
<dbReference type="SUPFAM" id="SSF52540">
    <property type="entry name" value="P-loop containing nucleoside triphosphate hydrolases"/>
    <property type="match status" value="1"/>
</dbReference>
<dbReference type="GO" id="GO:0003676">
    <property type="term" value="F:nucleic acid binding"/>
    <property type="evidence" value="ECO:0007669"/>
    <property type="project" value="InterPro"/>
</dbReference>
<dbReference type="SMART" id="SM00487">
    <property type="entry name" value="DEXDc"/>
    <property type="match status" value="1"/>
</dbReference>
<gene>
    <name evidence="5" type="ORF">Q428_13725</name>
</gene>
<dbReference type="InterPro" id="IPR001650">
    <property type="entry name" value="Helicase_C-like"/>
</dbReference>
<proteinExistence type="predicted"/>
<dbReference type="GO" id="GO:0043138">
    <property type="term" value="F:3'-5' DNA helicase activity"/>
    <property type="evidence" value="ECO:0007669"/>
    <property type="project" value="TreeGrafter"/>
</dbReference>
<dbReference type="PANTHER" id="PTHR47957">
    <property type="entry name" value="ATP-DEPENDENT HELICASE HRQ1"/>
    <property type="match status" value="1"/>
</dbReference>
<dbReference type="PROSITE" id="PS51194">
    <property type="entry name" value="HELICASE_CTER"/>
    <property type="match status" value="1"/>
</dbReference>
<dbReference type="InterPro" id="IPR014001">
    <property type="entry name" value="Helicase_ATP-bd"/>
</dbReference>
<dbReference type="RefSeq" id="WP_051515170.1">
    <property type="nucleotide sequence ID" value="NZ_AZQP01000063.1"/>
</dbReference>
<dbReference type="PROSITE" id="PS51192">
    <property type="entry name" value="HELICASE_ATP_BIND_1"/>
    <property type="match status" value="1"/>
</dbReference>
<sequence>MDLKKLLGFEDKLIGEIKLDKREGSFMGYPEIMSQELVDYLKNQGIDKLYSHQYEMFVRAVRGENCIITTSTASGKTLSFLLPVVEKILKDQNSKAIFVYPTKALAHDQFRNFLPILEYFGKDKIQAGIYDGDTPANERSRIRKNANIILTNPEMLNSAFLPNHSIYGFNNIFSKLKFLVIDELHVYRGAFGSHMANIMRRLNRVCKYYRSNPQFLFSSATIANPVELAENISGEKFSHISKDGSPGTEKKIYIWQPPYVRDTEYRKTPEEEVSEFIPELIQNGVRFITFCKSRREVEVVLKEARDRLSNIEGLPTLGRDLTDKISGYRGGYTPKERKDIETKLAKGLINGVIATNALELGIDIGTLELAISCGFPGTKASFFQQIGRAGRRGDGAVGLLVLDVSPIDQYIAVNTEWLIKTGVENAVIDKDNLFIQLAHTRAAAAELPLSLDDASIFPDLGEIVPVLIKAGEIKNESGLFTWIGKDFPAGDFNLRNISSDIYKVINKENGVMLTEMDEYQAFHEVYPKAIYIHDGMQYLVESLDLVNRIATVVPVDMNYFTVPFTETAVIILNEFKNREINRTSATFGDVKIKEAVPAYKMIQFHNRQNLGFEPIKENLYTELETEGMWFLIPSDVDNVINSYTQFNYYNGIKHALLTSARMRTMATSEDIGGTIFNTVEKQGEVKRAYVILYDLYPGGLGFTEKVFDYADEILTEAIELVKNCRCKDGCPACVGDYHLDKKLVLWGLEGMMNEKKPPVEVKVKAPAEGIKIFEEKFCGLIELENKWNEFIDFLNNRSEAFVPFFKTVDGVKIAGDTLIFNVAADFYREWIMETQNKQKIENIIKRYIKAPDKFKIDVEVNQKESKIDKIMRRFDDLKK</sequence>
<dbReference type="Proteomes" id="UP000019681">
    <property type="component" value="Unassembled WGS sequence"/>
</dbReference>
<dbReference type="GO" id="GO:0006289">
    <property type="term" value="P:nucleotide-excision repair"/>
    <property type="evidence" value="ECO:0007669"/>
    <property type="project" value="TreeGrafter"/>
</dbReference>
<evidence type="ECO:0000256" key="2">
    <source>
        <dbReference type="ARBA" id="ARBA00022840"/>
    </source>
</evidence>
<name>A0A017RRU2_9CLOT</name>
<dbReference type="STRING" id="1403537.Q428_13725"/>
<dbReference type="EMBL" id="AZQP01000063">
    <property type="protein sequence ID" value="EYE87367.1"/>
    <property type="molecule type" value="Genomic_DNA"/>
</dbReference>
<dbReference type="Gene3D" id="3.40.50.300">
    <property type="entry name" value="P-loop containing nucleotide triphosphate hydrolases"/>
    <property type="match status" value="2"/>
</dbReference>
<organism evidence="5 6">
    <name type="scientific">Fervidicella metallireducens AeB</name>
    <dbReference type="NCBI Taxonomy" id="1403537"/>
    <lineage>
        <taxon>Bacteria</taxon>
        <taxon>Bacillati</taxon>
        <taxon>Bacillota</taxon>
        <taxon>Clostridia</taxon>
        <taxon>Eubacteriales</taxon>
        <taxon>Clostridiaceae</taxon>
        <taxon>Fervidicella</taxon>
    </lineage>
</organism>